<feature type="transmembrane region" description="Helical" evidence="10">
    <location>
        <begin position="111"/>
        <end position="130"/>
    </location>
</feature>
<evidence type="ECO:0000256" key="4">
    <source>
        <dbReference type="ARBA" id="ARBA00022448"/>
    </source>
</evidence>
<evidence type="ECO:0000256" key="6">
    <source>
        <dbReference type="ARBA" id="ARBA00022753"/>
    </source>
</evidence>
<accession>A0AAD9MW20</accession>
<dbReference type="Pfam" id="PF16954">
    <property type="entry name" value="HRG"/>
    <property type="match status" value="1"/>
</dbReference>
<evidence type="ECO:0000256" key="8">
    <source>
        <dbReference type="ARBA" id="ARBA00023136"/>
    </source>
</evidence>
<evidence type="ECO:0000256" key="7">
    <source>
        <dbReference type="ARBA" id="ARBA00022989"/>
    </source>
</evidence>
<proteinExistence type="inferred from homology"/>
<dbReference type="PANTHER" id="PTHR31525">
    <property type="entry name" value="HEME TRANSPORTER HRG1"/>
    <property type="match status" value="1"/>
</dbReference>
<evidence type="ECO:0000313" key="12">
    <source>
        <dbReference type="Proteomes" id="UP001208570"/>
    </source>
</evidence>
<protein>
    <recommendedName>
        <fullName evidence="13">Heme transporter hrg1-A</fullName>
    </recommendedName>
</protein>
<name>A0AAD9MW20_9ANNE</name>
<dbReference type="EMBL" id="JAODUP010000701">
    <property type="protein sequence ID" value="KAK2145119.1"/>
    <property type="molecule type" value="Genomic_DNA"/>
</dbReference>
<dbReference type="InterPro" id="IPR026218">
    <property type="entry name" value="HRG"/>
</dbReference>
<sequence length="154" mass="17389">MSDEGCCNVKVRIILSAIGVIVGLSVFLVFGIVYENLSCAIWALISGVFASLTLCTHVKYARDQWRTHTEYLKPMMFTGCFGQLAGVCGFVAYITLASVLSQGLLVRGPGYYLTSIWCFITWKWGFLLFYSSRYYRRCYHDNTGLPSDVPYEKV</sequence>
<keyword evidence="4" id="KW-0813">Transport</keyword>
<dbReference type="PRINTS" id="PR02095">
    <property type="entry name" value="TRNSPORTRHRG"/>
</dbReference>
<dbReference type="Proteomes" id="UP001208570">
    <property type="component" value="Unassembled WGS sequence"/>
</dbReference>
<feature type="transmembrane region" description="Helical" evidence="10">
    <location>
        <begin position="81"/>
        <end position="105"/>
    </location>
</feature>
<keyword evidence="9" id="KW-0458">Lysosome</keyword>
<organism evidence="11 12">
    <name type="scientific">Paralvinella palmiformis</name>
    <dbReference type="NCBI Taxonomy" id="53620"/>
    <lineage>
        <taxon>Eukaryota</taxon>
        <taxon>Metazoa</taxon>
        <taxon>Spiralia</taxon>
        <taxon>Lophotrochozoa</taxon>
        <taxon>Annelida</taxon>
        <taxon>Polychaeta</taxon>
        <taxon>Sedentaria</taxon>
        <taxon>Canalipalpata</taxon>
        <taxon>Terebellida</taxon>
        <taxon>Terebelliformia</taxon>
        <taxon>Alvinellidae</taxon>
        <taxon>Paralvinella</taxon>
    </lineage>
</organism>
<keyword evidence="7 10" id="KW-1133">Transmembrane helix</keyword>
<dbReference type="GO" id="GO:0020037">
    <property type="term" value="F:heme binding"/>
    <property type="evidence" value="ECO:0007669"/>
    <property type="project" value="TreeGrafter"/>
</dbReference>
<dbReference type="AlphaFoldDB" id="A0AAD9MW20"/>
<gene>
    <name evidence="11" type="ORF">LSH36_701g00046</name>
</gene>
<evidence type="ECO:0008006" key="13">
    <source>
        <dbReference type="Google" id="ProtNLM"/>
    </source>
</evidence>
<evidence type="ECO:0000256" key="9">
    <source>
        <dbReference type="ARBA" id="ARBA00023228"/>
    </source>
</evidence>
<evidence type="ECO:0000256" key="2">
    <source>
        <dbReference type="ARBA" id="ARBA00004337"/>
    </source>
</evidence>
<dbReference type="GO" id="GO:0005886">
    <property type="term" value="C:plasma membrane"/>
    <property type="evidence" value="ECO:0007669"/>
    <property type="project" value="TreeGrafter"/>
</dbReference>
<feature type="transmembrane region" description="Helical" evidence="10">
    <location>
        <begin position="40"/>
        <end position="60"/>
    </location>
</feature>
<dbReference type="PANTHER" id="PTHR31525:SF1">
    <property type="entry name" value="HEME TRANSPORTER HRG1"/>
    <property type="match status" value="1"/>
</dbReference>
<dbReference type="GO" id="GO:0015232">
    <property type="term" value="F:heme transmembrane transporter activity"/>
    <property type="evidence" value="ECO:0007669"/>
    <property type="project" value="InterPro"/>
</dbReference>
<keyword evidence="8 10" id="KW-0472">Membrane</keyword>
<comment type="caution">
    <text evidence="11">The sequence shown here is derived from an EMBL/GenBank/DDBJ whole genome shotgun (WGS) entry which is preliminary data.</text>
</comment>
<evidence type="ECO:0000256" key="10">
    <source>
        <dbReference type="SAM" id="Phobius"/>
    </source>
</evidence>
<keyword evidence="6" id="KW-0967">Endosome</keyword>
<keyword evidence="5 10" id="KW-0812">Transmembrane</keyword>
<comment type="similarity">
    <text evidence="3">Belongs to the HRG family.</text>
</comment>
<feature type="transmembrane region" description="Helical" evidence="10">
    <location>
        <begin position="12"/>
        <end position="34"/>
    </location>
</feature>
<reference evidence="11" key="1">
    <citation type="journal article" date="2023" name="Mol. Biol. Evol.">
        <title>Third-Generation Sequencing Reveals the Adaptive Role of the Epigenome in Three Deep-Sea Polychaetes.</title>
        <authorList>
            <person name="Perez M."/>
            <person name="Aroh O."/>
            <person name="Sun Y."/>
            <person name="Lan Y."/>
            <person name="Juniper S.K."/>
            <person name="Young C.R."/>
            <person name="Angers B."/>
            <person name="Qian P.Y."/>
        </authorList>
    </citation>
    <scope>NUCLEOTIDE SEQUENCE</scope>
    <source>
        <strain evidence="11">P08H-3</strain>
    </source>
</reference>
<evidence type="ECO:0000256" key="3">
    <source>
        <dbReference type="ARBA" id="ARBA00006203"/>
    </source>
</evidence>
<dbReference type="GO" id="GO:0005765">
    <property type="term" value="C:lysosomal membrane"/>
    <property type="evidence" value="ECO:0007669"/>
    <property type="project" value="UniProtKB-SubCell"/>
</dbReference>
<evidence type="ECO:0000313" key="11">
    <source>
        <dbReference type="EMBL" id="KAK2145119.1"/>
    </source>
</evidence>
<keyword evidence="12" id="KW-1185">Reference proteome</keyword>
<dbReference type="GO" id="GO:0010008">
    <property type="term" value="C:endosome membrane"/>
    <property type="evidence" value="ECO:0007669"/>
    <property type="project" value="UniProtKB-SubCell"/>
</dbReference>
<evidence type="ECO:0000256" key="1">
    <source>
        <dbReference type="ARBA" id="ARBA00004155"/>
    </source>
</evidence>
<comment type="subcellular location">
    <subcellularLocation>
        <location evidence="2">Endosome membrane</location>
        <topology evidence="2">Multi-pass membrane protein</topology>
    </subcellularLocation>
    <subcellularLocation>
        <location evidence="1">Lysosome membrane</location>
        <topology evidence="1">Multi-pass membrane protein</topology>
    </subcellularLocation>
</comment>
<evidence type="ECO:0000256" key="5">
    <source>
        <dbReference type="ARBA" id="ARBA00022692"/>
    </source>
</evidence>